<evidence type="ECO:0000259" key="8">
    <source>
        <dbReference type="Pfam" id="PF00441"/>
    </source>
</evidence>
<dbReference type="GO" id="GO:0050660">
    <property type="term" value="F:flavin adenine dinucleotide binding"/>
    <property type="evidence" value="ECO:0007669"/>
    <property type="project" value="InterPro"/>
</dbReference>
<dbReference type="PANTHER" id="PTHR43884:SF12">
    <property type="entry name" value="ISOVALERYL-COA DEHYDROGENASE, MITOCHONDRIAL-RELATED"/>
    <property type="match status" value="1"/>
</dbReference>
<dbReference type="Pfam" id="PF02770">
    <property type="entry name" value="Acyl-CoA_dh_M"/>
    <property type="match status" value="1"/>
</dbReference>
<evidence type="ECO:0000256" key="2">
    <source>
        <dbReference type="ARBA" id="ARBA00009347"/>
    </source>
</evidence>
<dbReference type="Gene3D" id="2.40.110.10">
    <property type="entry name" value="Butyryl-CoA Dehydrogenase, subunit A, domain 2"/>
    <property type="match status" value="1"/>
</dbReference>
<dbReference type="SUPFAM" id="SSF56645">
    <property type="entry name" value="Acyl-CoA dehydrogenase NM domain-like"/>
    <property type="match status" value="1"/>
</dbReference>
<dbReference type="Pfam" id="PF02771">
    <property type="entry name" value="Acyl-CoA_dh_N"/>
    <property type="match status" value="1"/>
</dbReference>
<evidence type="ECO:0000256" key="7">
    <source>
        <dbReference type="SAM" id="MobiDB-lite"/>
    </source>
</evidence>
<dbReference type="InterPro" id="IPR006091">
    <property type="entry name" value="Acyl-CoA_Oxase/DH_mid-dom"/>
</dbReference>
<reference evidence="11 12" key="1">
    <citation type="submission" date="2020-01" db="EMBL/GenBank/DDBJ databases">
        <authorList>
            <person name="Deng T."/>
        </authorList>
    </citation>
    <scope>NUCLEOTIDE SEQUENCE [LARGE SCALE GENOMIC DNA]</scope>
    <source>
        <strain evidence="11 12">5221</strain>
    </source>
</reference>
<dbReference type="InterPro" id="IPR009100">
    <property type="entry name" value="AcylCoA_DH/oxidase_NM_dom_sf"/>
</dbReference>
<feature type="domain" description="Acyl-CoA dehydrogenase/oxidase C-terminal" evidence="8">
    <location>
        <begin position="246"/>
        <end position="403"/>
    </location>
</feature>
<feature type="region of interest" description="Disordered" evidence="7">
    <location>
        <begin position="1"/>
        <end position="21"/>
    </location>
</feature>
<dbReference type="InterPro" id="IPR013786">
    <property type="entry name" value="AcylCoA_DH/ox_N"/>
</dbReference>
<dbReference type="PANTHER" id="PTHR43884">
    <property type="entry name" value="ACYL-COA DEHYDROGENASE"/>
    <property type="match status" value="1"/>
</dbReference>
<comment type="similarity">
    <text evidence="2 6">Belongs to the acyl-CoA dehydrogenase family.</text>
</comment>
<sequence length="407" mass="42343">MRSAAQRPDAASAAAQPETGPDAAELAALAETTRRFVAAHVLPHQEEWEARGVLPRALHQHAAHAGLLGASFPEDVGGGGGGLRASLTINEAAHEAGMSGGTFASLFTAGIAVPHFIAAGSRELIDAYVRPTLAGELIGSLAITEPSGGSDVGGLRTRAEHDGDAYVISGEKTFITSGTRADFVVTAARTGGPGAKGVSLLVVPADSPGFSVAKKLAKMGWHSSDTAELHYDAVRVPADHLIGAENAGFAYISQAFVTERVGLAAQAYSGAQRALDLTVQWCRDRVTFGDPLIARPTVQATLAQMTARIDAARVYTRVLAARYDDQQAAPEPQGGLDLVATACFAKNMAVEAAEWCASQAVQLFGGMGYMAESEVERIYRDTRILGIGGGTTEILTALAAKRMGYTA</sequence>
<dbReference type="InterPro" id="IPR036250">
    <property type="entry name" value="AcylCo_DH-like_C"/>
</dbReference>
<accession>A0A6N9H515</accession>
<proteinExistence type="inferred from homology"/>
<dbReference type="InterPro" id="IPR037069">
    <property type="entry name" value="AcylCoA_DH/ox_N_sf"/>
</dbReference>
<evidence type="ECO:0000256" key="4">
    <source>
        <dbReference type="ARBA" id="ARBA00022827"/>
    </source>
</evidence>
<keyword evidence="3 6" id="KW-0285">Flavoprotein</keyword>
<dbReference type="Pfam" id="PF00441">
    <property type="entry name" value="Acyl-CoA_dh_1"/>
    <property type="match status" value="1"/>
</dbReference>
<dbReference type="FunFam" id="2.40.110.10:FF:000002">
    <property type="entry name" value="Acyl-CoA dehydrogenase fadE12"/>
    <property type="match status" value="1"/>
</dbReference>
<name>A0A6N9H515_9MICO</name>
<keyword evidence="12" id="KW-1185">Reference proteome</keyword>
<evidence type="ECO:0000256" key="1">
    <source>
        <dbReference type="ARBA" id="ARBA00001974"/>
    </source>
</evidence>
<keyword evidence="5 6" id="KW-0560">Oxidoreductase</keyword>
<organism evidence="11 12">
    <name type="scientific">Brevibacterium rongguiense</name>
    <dbReference type="NCBI Taxonomy" id="2695267"/>
    <lineage>
        <taxon>Bacteria</taxon>
        <taxon>Bacillati</taxon>
        <taxon>Actinomycetota</taxon>
        <taxon>Actinomycetes</taxon>
        <taxon>Micrococcales</taxon>
        <taxon>Brevibacteriaceae</taxon>
        <taxon>Brevibacterium</taxon>
    </lineage>
</organism>
<dbReference type="EMBL" id="WWEQ01000010">
    <property type="protein sequence ID" value="MYM19120.1"/>
    <property type="molecule type" value="Genomic_DNA"/>
</dbReference>
<comment type="caution">
    <text evidence="11">The sequence shown here is derived from an EMBL/GenBank/DDBJ whole genome shotgun (WGS) entry which is preliminary data.</text>
</comment>
<gene>
    <name evidence="11" type="ORF">GSY69_03815</name>
</gene>
<feature type="domain" description="Acyl-CoA dehydrogenase/oxidase N-terminal" evidence="10">
    <location>
        <begin position="25"/>
        <end position="136"/>
    </location>
</feature>
<keyword evidence="4 6" id="KW-0274">FAD</keyword>
<dbReference type="SUPFAM" id="SSF47203">
    <property type="entry name" value="Acyl-CoA dehydrogenase C-terminal domain-like"/>
    <property type="match status" value="1"/>
</dbReference>
<dbReference type="Gene3D" id="1.20.140.10">
    <property type="entry name" value="Butyryl-CoA Dehydrogenase, subunit A, domain 3"/>
    <property type="match status" value="1"/>
</dbReference>
<evidence type="ECO:0000256" key="3">
    <source>
        <dbReference type="ARBA" id="ARBA00022630"/>
    </source>
</evidence>
<evidence type="ECO:0000313" key="12">
    <source>
        <dbReference type="Proteomes" id="UP000469215"/>
    </source>
</evidence>
<dbReference type="InterPro" id="IPR006089">
    <property type="entry name" value="Acyl-CoA_DH_CS"/>
</dbReference>
<dbReference type="InterPro" id="IPR046373">
    <property type="entry name" value="Acyl-CoA_Oxase/DH_mid-dom_sf"/>
</dbReference>
<dbReference type="AlphaFoldDB" id="A0A6N9H515"/>
<protein>
    <submittedName>
        <fullName evidence="11">Acyl-CoA dehydrogenase</fullName>
    </submittedName>
</protein>
<evidence type="ECO:0000256" key="6">
    <source>
        <dbReference type="RuleBase" id="RU362125"/>
    </source>
</evidence>
<feature type="domain" description="Acyl-CoA oxidase/dehydrogenase middle" evidence="9">
    <location>
        <begin position="141"/>
        <end position="234"/>
    </location>
</feature>
<comment type="cofactor">
    <cofactor evidence="1 6">
        <name>FAD</name>
        <dbReference type="ChEBI" id="CHEBI:57692"/>
    </cofactor>
</comment>
<dbReference type="InterPro" id="IPR009075">
    <property type="entry name" value="AcylCo_DH/oxidase_C"/>
</dbReference>
<dbReference type="PROSITE" id="PS00073">
    <property type="entry name" value="ACYL_COA_DH_2"/>
    <property type="match status" value="1"/>
</dbReference>
<dbReference type="GO" id="GO:0003995">
    <property type="term" value="F:acyl-CoA dehydrogenase activity"/>
    <property type="evidence" value="ECO:0007669"/>
    <property type="project" value="InterPro"/>
</dbReference>
<dbReference type="PROSITE" id="PS00072">
    <property type="entry name" value="ACYL_COA_DH_1"/>
    <property type="match status" value="1"/>
</dbReference>
<dbReference type="Proteomes" id="UP000469215">
    <property type="component" value="Unassembled WGS sequence"/>
</dbReference>
<evidence type="ECO:0000259" key="9">
    <source>
        <dbReference type="Pfam" id="PF02770"/>
    </source>
</evidence>
<dbReference type="Gene3D" id="1.10.540.10">
    <property type="entry name" value="Acyl-CoA dehydrogenase/oxidase, N-terminal domain"/>
    <property type="match status" value="1"/>
</dbReference>
<evidence type="ECO:0000259" key="10">
    <source>
        <dbReference type="Pfam" id="PF02771"/>
    </source>
</evidence>
<dbReference type="RefSeq" id="WP_160952555.1">
    <property type="nucleotide sequence ID" value="NZ_WWEQ01000010.1"/>
</dbReference>
<evidence type="ECO:0000313" key="11">
    <source>
        <dbReference type="EMBL" id="MYM19120.1"/>
    </source>
</evidence>
<evidence type="ECO:0000256" key="5">
    <source>
        <dbReference type="ARBA" id="ARBA00023002"/>
    </source>
</evidence>